<dbReference type="PROSITE" id="PS51709">
    <property type="entry name" value="G_TRME"/>
    <property type="match status" value="1"/>
</dbReference>
<dbReference type="GO" id="GO:0003924">
    <property type="term" value="F:GTPase activity"/>
    <property type="evidence" value="ECO:0007669"/>
    <property type="project" value="UniProtKB-UniRule"/>
</dbReference>
<evidence type="ECO:0000259" key="12">
    <source>
        <dbReference type="PROSITE" id="PS51709"/>
    </source>
</evidence>
<comment type="similarity">
    <text evidence="1 10 11">Belongs to the TRAFAC class TrmE-Era-EngA-EngB-Septin-like GTPase superfamily. TrmE GTPase family.</text>
</comment>
<dbReference type="InterPro" id="IPR027368">
    <property type="entry name" value="MnmE_dom2"/>
</dbReference>
<dbReference type="AlphaFoldDB" id="A0A2J6WQ87"/>
<comment type="cofactor">
    <cofactor evidence="10">
        <name>K(+)</name>
        <dbReference type="ChEBI" id="CHEBI:29103"/>
    </cofactor>
    <text evidence="10">Binds 1 potassium ion per subunit.</text>
</comment>
<feature type="binding site" evidence="10">
    <location>
        <position position="244"/>
    </location>
    <ligand>
        <name>K(+)</name>
        <dbReference type="ChEBI" id="CHEBI:29103"/>
    </ligand>
</feature>
<gene>
    <name evidence="10 13" type="primary">trmE</name>
    <name evidence="10" type="synonym">mnmE</name>
    <name evidence="13" type="ORF">C0187_01585</name>
</gene>
<feature type="binding site" evidence="10">
    <location>
        <begin position="239"/>
        <end position="245"/>
    </location>
    <ligand>
        <name>GTP</name>
        <dbReference type="ChEBI" id="CHEBI:37565"/>
    </ligand>
</feature>
<comment type="caution">
    <text evidence="10">Lacks conserved residue(s) required for the propagation of feature annotation.</text>
</comment>
<comment type="subunit">
    <text evidence="10">Homodimer. Heterotetramer of two MnmE and two MnmG subunits.</text>
</comment>
<dbReference type="SUPFAM" id="SSF52540">
    <property type="entry name" value="P-loop containing nucleoside triphosphate hydrolases"/>
    <property type="match status" value="1"/>
</dbReference>
<dbReference type="Proteomes" id="UP000242881">
    <property type="component" value="Unassembled WGS sequence"/>
</dbReference>
<dbReference type="Pfam" id="PF12631">
    <property type="entry name" value="MnmE_helical"/>
    <property type="match status" value="1"/>
</dbReference>
<keyword evidence="8 10" id="KW-0630">Potassium</keyword>
<keyword evidence="9 10" id="KW-0342">GTP-binding</keyword>
<feature type="binding site" evidence="10">
    <location>
        <position position="239"/>
    </location>
    <ligand>
        <name>K(+)</name>
        <dbReference type="ChEBI" id="CHEBI:29103"/>
    </ligand>
</feature>
<evidence type="ECO:0000256" key="6">
    <source>
        <dbReference type="ARBA" id="ARBA00022801"/>
    </source>
</evidence>
<evidence type="ECO:0000256" key="11">
    <source>
        <dbReference type="RuleBase" id="RU003313"/>
    </source>
</evidence>
<evidence type="ECO:0000256" key="4">
    <source>
        <dbReference type="ARBA" id="ARBA00022723"/>
    </source>
</evidence>
<dbReference type="NCBIfam" id="TIGR00231">
    <property type="entry name" value="small_GTP"/>
    <property type="match status" value="1"/>
</dbReference>
<evidence type="ECO:0000313" key="14">
    <source>
        <dbReference type="Proteomes" id="UP000242881"/>
    </source>
</evidence>
<dbReference type="GO" id="GO:0005829">
    <property type="term" value="C:cytosol"/>
    <property type="evidence" value="ECO:0007669"/>
    <property type="project" value="TreeGrafter"/>
</dbReference>
<keyword evidence="3 10" id="KW-0819">tRNA processing</keyword>
<evidence type="ECO:0000256" key="10">
    <source>
        <dbReference type="HAMAP-Rule" id="MF_00379"/>
    </source>
</evidence>
<protein>
    <recommendedName>
        <fullName evidence="10">tRNA modification GTPase MnmE</fullName>
        <ecNumber evidence="10">3.6.-.-</ecNumber>
    </recommendedName>
</protein>
<dbReference type="Pfam" id="PF01926">
    <property type="entry name" value="MMR_HSR1"/>
    <property type="match status" value="1"/>
</dbReference>
<dbReference type="Gene3D" id="1.20.120.430">
    <property type="entry name" value="tRNA modification GTPase MnmE domain 2"/>
    <property type="match status" value="1"/>
</dbReference>
<feature type="binding site" evidence="10">
    <location>
        <position position="75"/>
    </location>
    <ligand>
        <name>(6S)-5-formyl-5,6,7,8-tetrahydrofolate</name>
        <dbReference type="ChEBI" id="CHEBI:57457"/>
    </ligand>
</feature>
<feature type="binding site" evidence="10">
    <location>
        <position position="220"/>
    </location>
    <ligand>
        <name>K(+)</name>
        <dbReference type="ChEBI" id="CHEBI:29103"/>
    </ligand>
</feature>
<evidence type="ECO:0000256" key="1">
    <source>
        <dbReference type="ARBA" id="ARBA00011043"/>
    </source>
</evidence>
<feature type="binding site" evidence="10">
    <location>
        <position position="224"/>
    </location>
    <ligand>
        <name>Mg(2+)</name>
        <dbReference type="ChEBI" id="CHEBI:18420"/>
    </ligand>
</feature>
<keyword evidence="2 10" id="KW-0963">Cytoplasm</keyword>
<dbReference type="GO" id="GO:0005525">
    <property type="term" value="F:GTP binding"/>
    <property type="evidence" value="ECO:0007669"/>
    <property type="project" value="UniProtKB-UniRule"/>
</dbReference>
<accession>A0A2J6WQ87</accession>
<comment type="subcellular location">
    <subcellularLocation>
        <location evidence="10">Cytoplasm</location>
    </subcellularLocation>
</comment>
<dbReference type="NCBIfam" id="TIGR00450">
    <property type="entry name" value="mnmE_trmE_thdF"/>
    <property type="match status" value="1"/>
</dbReference>
<evidence type="ECO:0000313" key="13">
    <source>
        <dbReference type="EMBL" id="PMP72419.1"/>
    </source>
</evidence>
<dbReference type="Gene3D" id="3.40.50.300">
    <property type="entry name" value="P-loop containing nucleotide triphosphate hydrolases"/>
    <property type="match status" value="1"/>
</dbReference>
<feature type="domain" description="TrmE-type G" evidence="12">
    <location>
        <begin position="210"/>
        <end position="359"/>
    </location>
</feature>
<evidence type="ECO:0000256" key="3">
    <source>
        <dbReference type="ARBA" id="ARBA00022694"/>
    </source>
</evidence>
<dbReference type="CDD" id="cd14858">
    <property type="entry name" value="TrmE_N"/>
    <property type="match status" value="1"/>
</dbReference>
<reference evidence="13 14" key="1">
    <citation type="submission" date="2018-01" db="EMBL/GenBank/DDBJ databases">
        <title>Metagenomic assembled genomes from two thermal pools in the Uzon Caldera, Kamchatka, Russia.</title>
        <authorList>
            <person name="Wilkins L."/>
            <person name="Ettinger C."/>
        </authorList>
    </citation>
    <scope>NUCLEOTIDE SEQUENCE [LARGE SCALE GENOMIC DNA]</scope>
    <source>
        <strain evidence="13">ZAV-05</strain>
    </source>
</reference>
<dbReference type="GO" id="GO:0030488">
    <property type="term" value="P:tRNA methylation"/>
    <property type="evidence" value="ECO:0007669"/>
    <property type="project" value="TreeGrafter"/>
</dbReference>
<feature type="binding site" evidence="10">
    <location>
        <position position="245"/>
    </location>
    <ligand>
        <name>Mg(2+)</name>
        <dbReference type="ChEBI" id="CHEBI:18420"/>
    </ligand>
</feature>
<dbReference type="InterPro" id="IPR027266">
    <property type="entry name" value="TrmE/GcvT-like"/>
</dbReference>
<feature type="binding site" evidence="10">
    <location>
        <position position="241"/>
    </location>
    <ligand>
        <name>K(+)</name>
        <dbReference type="ChEBI" id="CHEBI:29103"/>
    </ligand>
</feature>
<dbReference type="CDD" id="cd04164">
    <property type="entry name" value="trmE"/>
    <property type="match status" value="1"/>
</dbReference>
<feature type="binding site" evidence="10">
    <location>
        <position position="437"/>
    </location>
    <ligand>
        <name>(6S)-5-formyl-5,6,7,8-tetrahydrofolate</name>
        <dbReference type="ChEBI" id="CHEBI:57457"/>
    </ligand>
</feature>
<feature type="binding site" evidence="10">
    <location>
        <position position="114"/>
    </location>
    <ligand>
        <name>(6S)-5-formyl-5,6,7,8-tetrahydrofolate</name>
        <dbReference type="ChEBI" id="CHEBI:57457"/>
    </ligand>
</feature>
<dbReference type="GO" id="GO:0046872">
    <property type="term" value="F:metal ion binding"/>
    <property type="evidence" value="ECO:0007669"/>
    <property type="project" value="UniProtKB-KW"/>
</dbReference>
<dbReference type="HAMAP" id="MF_00379">
    <property type="entry name" value="GTPase_MnmE"/>
    <property type="match status" value="1"/>
</dbReference>
<evidence type="ECO:0000256" key="8">
    <source>
        <dbReference type="ARBA" id="ARBA00022958"/>
    </source>
</evidence>
<dbReference type="GO" id="GO:0002098">
    <property type="term" value="P:tRNA wobble uridine modification"/>
    <property type="evidence" value="ECO:0007669"/>
    <property type="project" value="TreeGrafter"/>
</dbReference>
<proteinExistence type="inferred from homology"/>
<organism evidence="13 14">
    <name type="scientific">Calditerrivibrio nitroreducens</name>
    <dbReference type="NCBI Taxonomy" id="477976"/>
    <lineage>
        <taxon>Bacteria</taxon>
        <taxon>Pseudomonadati</taxon>
        <taxon>Deferribacterota</taxon>
        <taxon>Deferribacteres</taxon>
        <taxon>Deferribacterales</taxon>
        <taxon>Calditerrivibrionaceae</taxon>
    </lineage>
</organism>
<dbReference type="PANTHER" id="PTHR42714">
    <property type="entry name" value="TRNA MODIFICATION GTPASE GTPBP3"/>
    <property type="match status" value="1"/>
</dbReference>
<keyword evidence="7 10" id="KW-0460">Magnesium</keyword>
<dbReference type="EC" id="3.6.-.-" evidence="10"/>
<evidence type="ECO:0000256" key="7">
    <source>
        <dbReference type="ARBA" id="ARBA00022842"/>
    </source>
</evidence>
<comment type="caution">
    <text evidence="13">The sequence shown here is derived from an EMBL/GenBank/DDBJ whole genome shotgun (WGS) entry which is preliminary data.</text>
</comment>
<dbReference type="InterPro" id="IPR006073">
    <property type="entry name" value="GTP-bd"/>
</dbReference>
<dbReference type="InterPro" id="IPR031168">
    <property type="entry name" value="G_TrmE"/>
</dbReference>
<dbReference type="EMBL" id="PNIN01000022">
    <property type="protein sequence ID" value="PMP72419.1"/>
    <property type="molecule type" value="Genomic_DNA"/>
</dbReference>
<dbReference type="PANTHER" id="PTHR42714:SF2">
    <property type="entry name" value="TRNA MODIFICATION GTPASE GTPBP3, MITOCHONDRIAL"/>
    <property type="match status" value="1"/>
</dbReference>
<comment type="function">
    <text evidence="10">Exhibits a very high intrinsic GTPase hydrolysis rate. Involved in the addition of a carboxymethylaminomethyl (cmnm) group at the wobble position (U34) of certain tRNAs, forming tRNA-cmnm(5)s(2)U34.</text>
</comment>
<keyword evidence="6 10" id="KW-0378">Hydrolase</keyword>
<dbReference type="InterPro" id="IPR025867">
    <property type="entry name" value="MnmE_helical"/>
</dbReference>
<dbReference type="Gene3D" id="3.30.1360.120">
    <property type="entry name" value="Probable tRNA modification gtpase trme, domain 1"/>
    <property type="match status" value="1"/>
</dbReference>
<keyword evidence="5 10" id="KW-0547">Nucleotide-binding</keyword>
<dbReference type="InterPro" id="IPR018948">
    <property type="entry name" value="GTP-bd_TrmE_N"/>
</dbReference>
<evidence type="ECO:0000256" key="9">
    <source>
        <dbReference type="ARBA" id="ARBA00023134"/>
    </source>
</evidence>
<dbReference type="InterPro" id="IPR027417">
    <property type="entry name" value="P-loop_NTPase"/>
</dbReference>
<feature type="binding site" evidence="10">
    <location>
        <begin position="264"/>
        <end position="267"/>
    </location>
    <ligand>
        <name>GTP</name>
        <dbReference type="ChEBI" id="CHEBI:37565"/>
    </ligand>
</feature>
<dbReference type="FunFam" id="3.40.50.300:FF:001376">
    <property type="entry name" value="tRNA modification GTPase MnmE"/>
    <property type="match status" value="1"/>
</dbReference>
<feature type="binding site" evidence="10">
    <location>
        <position position="20"/>
    </location>
    <ligand>
        <name>(6S)-5-formyl-5,6,7,8-tetrahydrofolate</name>
        <dbReference type="ChEBI" id="CHEBI:57457"/>
    </ligand>
</feature>
<evidence type="ECO:0000256" key="2">
    <source>
        <dbReference type="ARBA" id="ARBA00022490"/>
    </source>
</evidence>
<dbReference type="InterPro" id="IPR005225">
    <property type="entry name" value="Small_GTP-bd"/>
</dbReference>
<dbReference type="InterPro" id="IPR004520">
    <property type="entry name" value="GTPase_MnmE"/>
</dbReference>
<evidence type="ECO:0000256" key="5">
    <source>
        <dbReference type="ARBA" id="ARBA00022741"/>
    </source>
</evidence>
<keyword evidence="4 10" id="KW-0479">Metal-binding</keyword>
<name>A0A2J6WQ87_9BACT</name>
<sequence length="437" mass="49204">MDTIVAPITPLINSAIIVVRISGDDALKSLQLFDITNLEHRRVYNATYKGSELRDDVILTFFKAPHSYTGEDLLEVSFHGNPLIVSSFISDCYKLGFRFAEPGEFTKRRFLNGKIDLSQAESILDLISSKSKYSVQFSYNTLTGALKKKVDSIISKMVDIGSVIEAFIEFPDEELDQSSFDNLYKEIDFISNEVSTLISNYNTIQHYKTGFSVVIAGKPNVGKSSLLNFLLSQERSIVSDIPGTTRDYILEYANLGGIPIKLIDTAGVRISSDTIEKLGIDRSLEMIQHADLVIVLLDASSFDDEDRYILDITKYKTRLVFVNKVDLINKFDISHDLAFSLKYSIDVEKIVPQITQKLSLSDSDAAYTSVLINDRHLKLFKDFLYCLNALVNALTSLDLDVAAFELQQSLNILYEITGERYTDNILNNIFEKFCIGK</sequence>
<feature type="binding site" evidence="10">
    <location>
        <begin position="220"/>
        <end position="225"/>
    </location>
    <ligand>
        <name>GTP</name>
        <dbReference type="ChEBI" id="CHEBI:37565"/>
    </ligand>
</feature>
<dbReference type="Pfam" id="PF10396">
    <property type="entry name" value="TrmE_N"/>
    <property type="match status" value="1"/>
</dbReference>